<accession>A0AAX4FZ97</accession>
<feature type="transmembrane region" description="Helical" evidence="2">
    <location>
        <begin position="59"/>
        <end position="80"/>
    </location>
</feature>
<feature type="region of interest" description="Disordered" evidence="1">
    <location>
        <begin position="1"/>
        <end position="47"/>
    </location>
</feature>
<feature type="compositionally biased region" description="Basic and acidic residues" evidence="1">
    <location>
        <begin position="36"/>
        <end position="47"/>
    </location>
</feature>
<keyword evidence="2" id="KW-1133">Transmembrane helix</keyword>
<dbReference type="EMBL" id="CP137642">
    <property type="protein sequence ID" value="WOX58681.1"/>
    <property type="molecule type" value="Genomic_DNA"/>
</dbReference>
<feature type="compositionally biased region" description="Basic and acidic residues" evidence="1">
    <location>
        <begin position="13"/>
        <end position="26"/>
    </location>
</feature>
<dbReference type="Proteomes" id="UP001305652">
    <property type="component" value="Chromosome"/>
</dbReference>
<evidence type="ECO:0000259" key="3">
    <source>
        <dbReference type="Pfam" id="PF07670"/>
    </source>
</evidence>
<dbReference type="GeneID" id="85732920"/>
<sequence>MQRSGGDGDPCPGDEKTAVHHDDPACHIHPLRRPARRDARGHSRDGGLGHALPHPRIPFVLFGVLVVNVLYLAGVIGALADLFEPLFVTWFGVPKETVGPLIAAFLRKDLAVAQLSAIAMTPYQMITAVVLVSIYFPCVATFVVMLREGWKELAAAVAVLVAAVFIYGGLIHAAGILMGVA</sequence>
<reference evidence="4 5" key="1">
    <citation type="submission" date="2023-10" db="EMBL/GenBank/DDBJ databases">
        <title>The complete genome sequence of Methanoculleus receptaculi DSM 18860.</title>
        <authorList>
            <person name="Lai S.-J."/>
            <person name="You Y.-T."/>
            <person name="Chen S.-C."/>
        </authorList>
    </citation>
    <scope>NUCLEOTIDE SEQUENCE [LARGE SCALE GENOMIC DNA]</scope>
    <source>
        <strain evidence="4 5">DSM 18860</strain>
    </source>
</reference>
<keyword evidence="2" id="KW-0812">Transmembrane</keyword>
<dbReference type="AlphaFoldDB" id="A0AAX4FZ97"/>
<evidence type="ECO:0000313" key="5">
    <source>
        <dbReference type="Proteomes" id="UP001305652"/>
    </source>
</evidence>
<feature type="domain" description="Nucleoside transporter/FeoB GTPase Gate" evidence="3">
    <location>
        <begin position="57"/>
        <end position="148"/>
    </location>
</feature>
<dbReference type="Pfam" id="PF07670">
    <property type="entry name" value="Gate"/>
    <property type="match status" value="1"/>
</dbReference>
<protein>
    <submittedName>
        <fullName evidence="4">Nucleoside recognition domain-containing protein</fullName>
    </submittedName>
</protein>
<feature type="transmembrane region" description="Helical" evidence="2">
    <location>
        <begin position="153"/>
        <end position="178"/>
    </location>
</feature>
<keyword evidence="2" id="KW-0472">Membrane</keyword>
<keyword evidence="5" id="KW-1185">Reference proteome</keyword>
<evidence type="ECO:0000313" key="4">
    <source>
        <dbReference type="EMBL" id="WOX58681.1"/>
    </source>
</evidence>
<organism evidence="4 5">
    <name type="scientific">Methanoculleus receptaculi</name>
    <dbReference type="NCBI Taxonomy" id="394967"/>
    <lineage>
        <taxon>Archaea</taxon>
        <taxon>Methanobacteriati</taxon>
        <taxon>Methanobacteriota</taxon>
        <taxon>Stenosarchaea group</taxon>
        <taxon>Methanomicrobia</taxon>
        <taxon>Methanomicrobiales</taxon>
        <taxon>Methanomicrobiaceae</taxon>
        <taxon>Methanoculleus</taxon>
    </lineage>
</organism>
<dbReference type="KEGG" id="mrc:R6Y96_07145"/>
<dbReference type="InterPro" id="IPR011642">
    <property type="entry name" value="Gate_dom"/>
</dbReference>
<name>A0AAX4FZ97_9EURY</name>
<dbReference type="RefSeq" id="WP_318622503.1">
    <property type="nucleotide sequence ID" value="NZ_CP137642.1"/>
</dbReference>
<evidence type="ECO:0000256" key="2">
    <source>
        <dbReference type="SAM" id="Phobius"/>
    </source>
</evidence>
<evidence type="ECO:0000256" key="1">
    <source>
        <dbReference type="SAM" id="MobiDB-lite"/>
    </source>
</evidence>
<feature type="transmembrane region" description="Helical" evidence="2">
    <location>
        <begin position="125"/>
        <end position="146"/>
    </location>
</feature>
<proteinExistence type="predicted"/>
<gene>
    <name evidence="4" type="ORF">R6Y96_07145</name>
</gene>